<proteinExistence type="predicted"/>
<feature type="transmembrane region" description="Helical" evidence="4">
    <location>
        <begin position="101"/>
        <end position="123"/>
    </location>
</feature>
<dbReference type="InterPro" id="IPR052528">
    <property type="entry name" value="Sugar_transport-like"/>
</dbReference>
<feature type="transmembrane region" description="Helical" evidence="4">
    <location>
        <begin position="286"/>
        <end position="304"/>
    </location>
</feature>
<evidence type="ECO:0000256" key="4">
    <source>
        <dbReference type="SAM" id="Phobius"/>
    </source>
</evidence>
<dbReference type="PANTHER" id="PTHR23526:SF1">
    <property type="entry name" value="MAJOR FACILITATOR SUPERFAMILY MFS_1"/>
    <property type="match status" value="1"/>
</dbReference>
<name>A0ABQ4PZF1_9BURK</name>
<feature type="transmembrane region" description="Helical" evidence="4">
    <location>
        <begin position="255"/>
        <end position="274"/>
    </location>
</feature>
<dbReference type="Gene3D" id="1.20.1250.20">
    <property type="entry name" value="MFS general substrate transporter like domains"/>
    <property type="match status" value="2"/>
</dbReference>
<evidence type="ECO:0000313" key="6">
    <source>
        <dbReference type="EMBL" id="GIZ50203.1"/>
    </source>
</evidence>
<keyword evidence="1 4" id="KW-0812">Transmembrane</keyword>
<organism evidence="6 7">
    <name type="scientific">Noviherbaspirillum aridicola</name>
    <dbReference type="NCBI Taxonomy" id="2849687"/>
    <lineage>
        <taxon>Bacteria</taxon>
        <taxon>Pseudomonadati</taxon>
        <taxon>Pseudomonadota</taxon>
        <taxon>Betaproteobacteria</taxon>
        <taxon>Burkholderiales</taxon>
        <taxon>Oxalobacteraceae</taxon>
        <taxon>Noviherbaspirillum</taxon>
    </lineage>
</organism>
<sequence length="431" mass="46147">MSAHEPLAGEAARRVALEQDFRAQVKRDLGRNFGASLAHGMLGLTGFRLVTAPTFVPAYIYLLSASRLAVGLALAAQFIGMALSSIWGATLIEHRAKVLPVVFSIGWLMRVQILGLALSAWLLDGWWAMAAACLFLALFGLFNGVQSVAFAYLMSKMIPVDRRGSLTGLRNFMGGLIAAAVAWAGGRYLVGADAFGNGYASTFMVAFILTSVGISALSFVREPESPWVRPRARLRERLRQVPALLRADPHYLRFFRARALAALGTAALPFYAIYAARGSGLSGEMLGYLSLAFLLAQTVSNLAWGRIADRRGYRQVFLLSLGLWIAATGGLLLATGTPGMMLAFCGLGAGFGGYFVASQNMVLEFGTSQDRPMLIAVSDTASHLMMAAGPILGGLAAEGVDFGWVFGAAMLLKAAALLMVLRMEEPRRHNA</sequence>
<accession>A0ABQ4PZF1</accession>
<protein>
    <recommendedName>
        <fullName evidence="5">Major facilitator superfamily (MFS) profile domain-containing protein</fullName>
    </recommendedName>
</protein>
<dbReference type="PANTHER" id="PTHR23526">
    <property type="entry name" value="INTEGRAL MEMBRANE TRANSPORT PROTEIN-RELATED"/>
    <property type="match status" value="1"/>
</dbReference>
<dbReference type="InterPro" id="IPR020846">
    <property type="entry name" value="MFS_dom"/>
</dbReference>
<feature type="transmembrane region" description="Helical" evidence="4">
    <location>
        <begin position="41"/>
        <end position="62"/>
    </location>
</feature>
<dbReference type="PROSITE" id="PS50850">
    <property type="entry name" value="MFS"/>
    <property type="match status" value="1"/>
</dbReference>
<evidence type="ECO:0000313" key="7">
    <source>
        <dbReference type="Proteomes" id="UP000887222"/>
    </source>
</evidence>
<comment type="caution">
    <text evidence="6">The sequence shown here is derived from an EMBL/GenBank/DDBJ whole genome shotgun (WGS) entry which is preliminary data.</text>
</comment>
<keyword evidence="7" id="KW-1185">Reference proteome</keyword>
<keyword evidence="3 4" id="KW-0472">Membrane</keyword>
<feature type="transmembrane region" description="Helical" evidence="4">
    <location>
        <begin position="68"/>
        <end position="89"/>
    </location>
</feature>
<feature type="transmembrane region" description="Helical" evidence="4">
    <location>
        <begin position="198"/>
        <end position="220"/>
    </location>
</feature>
<dbReference type="Proteomes" id="UP000887222">
    <property type="component" value="Unassembled WGS sequence"/>
</dbReference>
<dbReference type="Pfam" id="PF07690">
    <property type="entry name" value="MFS_1"/>
    <property type="match status" value="1"/>
</dbReference>
<feature type="transmembrane region" description="Helical" evidence="4">
    <location>
        <begin position="340"/>
        <end position="362"/>
    </location>
</feature>
<dbReference type="SUPFAM" id="SSF103473">
    <property type="entry name" value="MFS general substrate transporter"/>
    <property type="match status" value="1"/>
</dbReference>
<dbReference type="EMBL" id="BPMK01000001">
    <property type="protein sequence ID" value="GIZ50203.1"/>
    <property type="molecule type" value="Genomic_DNA"/>
</dbReference>
<evidence type="ECO:0000256" key="1">
    <source>
        <dbReference type="ARBA" id="ARBA00022692"/>
    </source>
</evidence>
<dbReference type="RefSeq" id="WP_220806383.1">
    <property type="nucleotide sequence ID" value="NZ_BPMK01000001.1"/>
</dbReference>
<dbReference type="InterPro" id="IPR011701">
    <property type="entry name" value="MFS"/>
</dbReference>
<gene>
    <name evidence="6" type="ORF">NCCP691_02170</name>
</gene>
<feature type="transmembrane region" description="Helical" evidence="4">
    <location>
        <begin position="316"/>
        <end position="334"/>
    </location>
</feature>
<keyword evidence="2 4" id="KW-1133">Transmembrane helix</keyword>
<evidence type="ECO:0000256" key="3">
    <source>
        <dbReference type="ARBA" id="ARBA00023136"/>
    </source>
</evidence>
<reference evidence="6 7" key="1">
    <citation type="journal article" date="2022" name="Int. J. Syst. Evol. Microbiol.">
        <title>Noviherbaspirillum aridicola sp. nov., isolated from an arid soil in Pakistan.</title>
        <authorList>
            <person name="Khan I.U."/>
            <person name="Saqib M."/>
            <person name="Amin A."/>
            <person name="Hussain F."/>
            <person name="Li L."/>
            <person name="Liu Y.H."/>
            <person name="Fang B.Z."/>
            <person name="Ahmed I."/>
            <person name="Li W.J."/>
        </authorList>
    </citation>
    <scope>NUCLEOTIDE SEQUENCE [LARGE SCALE GENOMIC DNA]</scope>
    <source>
        <strain evidence="6 7">NCCP-691</strain>
    </source>
</reference>
<dbReference type="InterPro" id="IPR036259">
    <property type="entry name" value="MFS_trans_sf"/>
</dbReference>
<feature type="transmembrane region" description="Helical" evidence="4">
    <location>
        <begin position="166"/>
        <end position="186"/>
    </location>
</feature>
<evidence type="ECO:0000259" key="5">
    <source>
        <dbReference type="PROSITE" id="PS50850"/>
    </source>
</evidence>
<feature type="transmembrane region" description="Helical" evidence="4">
    <location>
        <begin position="402"/>
        <end position="421"/>
    </location>
</feature>
<feature type="transmembrane region" description="Helical" evidence="4">
    <location>
        <begin position="129"/>
        <end position="154"/>
    </location>
</feature>
<feature type="domain" description="Major facilitator superfamily (MFS) profile" evidence="5">
    <location>
        <begin position="250"/>
        <end position="431"/>
    </location>
</feature>
<feature type="transmembrane region" description="Helical" evidence="4">
    <location>
        <begin position="374"/>
        <end position="396"/>
    </location>
</feature>
<evidence type="ECO:0000256" key="2">
    <source>
        <dbReference type="ARBA" id="ARBA00022989"/>
    </source>
</evidence>